<keyword evidence="1" id="KW-0479">Metal-binding</keyword>
<organism evidence="3 4">
    <name type="scientific">Alkalibacter rhizosphaerae</name>
    <dbReference type="NCBI Taxonomy" id="2815577"/>
    <lineage>
        <taxon>Bacteria</taxon>
        <taxon>Bacillati</taxon>
        <taxon>Bacillota</taxon>
        <taxon>Clostridia</taxon>
        <taxon>Eubacteriales</taxon>
        <taxon>Eubacteriaceae</taxon>
        <taxon>Alkalibacter</taxon>
    </lineage>
</organism>
<evidence type="ECO:0000313" key="4">
    <source>
        <dbReference type="Proteomes" id="UP000663499"/>
    </source>
</evidence>
<dbReference type="AlphaFoldDB" id="A0A974XEX8"/>
<feature type="binding site" evidence="1">
    <location>
        <position position="161"/>
    </location>
    <ligand>
        <name>Mn(2+)</name>
        <dbReference type="ChEBI" id="CHEBI:29035"/>
        <label>2</label>
    </ligand>
</feature>
<evidence type="ECO:0000313" key="3">
    <source>
        <dbReference type="EMBL" id="QSX08501.1"/>
    </source>
</evidence>
<dbReference type="InterPro" id="IPR011650">
    <property type="entry name" value="Peptidase_M20_dimer"/>
</dbReference>
<sequence>MPTYVELAQEEEKEIIRIRRMLHQEPELSGQEFKTQQKIMEELDKLQIPYRKAGNTSLIATIRGRNPGKIVALRADMDALPIQEEADVPFPSKIPGVMHACGHDAHVAMLLGAAKILFDIRDSWDGEIRLFFQEGEETFTGAKKIIEAGGMDGVDACFGLHGSPGCKTGYVNIEAGYRMAGCDTIYITFQGVSGHGSAPYLAKDTIHPACLFVTDLQGIVTKNVDPQKPVVLSVGKFVGGTKANIVSKYTKLDISMRYFDKQVRKTVHEALQRHVKAIADAYEIQAEVIIEKSTPSLFNDEALCKLAETAANKIFGEGKNLKQNRQMASEDMAYYFEKARGVFCNIGYINEEKGCIYPPHHEKFKIDEDYMKLGAAFHVQFAVDFLNQKEQEQSLVNE</sequence>
<evidence type="ECO:0000256" key="1">
    <source>
        <dbReference type="PIRSR" id="PIRSR005962-1"/>
    </source>
</evidence>
<dbReference type="PANTHER" id="PTHR11014:SF63">
    <property type="entry name" value="METALLOPEPTIDASE, PUTATIVE (AFU_ORTHOLOGUE AFUA_6G09600)-RELATED"/>
    <property type="match status" value="1"/>
</dbReference>
<dbReference type="RefSeq" id="WP_207299842.1">
    <property type="nucleotide sequence ID" value="NZ_CP071444.1"/>
</dbReference>
<gene>
    <name evidence="3" type="ORF">J0B03_12085</name>
</gene>
<feature type="domain" description="Peptidase M20 dimerisation" evidence="2">
    <location>
        <begin position="184"/>
        <end position="282"/>
    </location>
</feature>
<dbReference type="InterPro" id="IPR036264">
    <property type="entry name" value="Bact_exopeptidase_dim_dom"/>
</dbReference>
<dbReference type="GO" id="GO:0016787">
    <property type="term" value="F:hydrolase activity"/>
    <property type="evidence" value="ECO:0007669"/>
    <property type="project" value="InterPro"/>
</dbReference>
<accession>A0A974XEX8</accession>
<proteinExistence type="predicted"/>
<dbReference type="InterPro" id="IPR017439">
    <property type="entry name" value="Amidohydrolase"/>
</dbReference>
<name>A0A974XEX8_9FIRM</name>
<keyword evidence="4" id="KW-1185">Reference proteome</keyword>
<dbReference type="InterPro" id="IPR002933">
    <property type="entry name" value="Peptidase_M20"/>
</dbReference>
<evidence type="ECO:0000259" key="2">
    <source>
        <dbReference type="Pfam" id="PF07687"/>
    </source>
</evidence>
<dbReference type="Pfam" id="PF07687">
    <property type="entry name" value="M20_dimer"/>
    <property type="match status" value="1"/>
</dbReference>
<feature type="binding site" evidence="1">
    <location>
        <position position="101"/>
    </location>
    <ligand>
        <name>Mn(2+)</name>
        <dbReference type="ChEBI" id="CHEBI:29035"/>
        <label>2</label>
    </ligand>
</feature>
<feature type="binding site" evidence="1">
    <location>
        <position position="360"/>
    </location>
    <ligand>
        <name>Mn(2+)</name>
        <dbReference type="ChEBI" id="CHEBI:29035"/>
        <label>2</label>
    </ligand>
</feature>
<dbReference type="GO" id="GO:0046872">
    <property type="term" value="F:metal ion binding"/>
    <property type="evidence" value="ECO:0007669"/>
    <property type="project" value="UniProtKB-KW"/>
</dbReference>
<protein>
    <submittedName>
        <fullName evidence="3">Amidohydrolase</fullName>
    </submittedName>
</protein>
<dbReference type="Proteomes" id="UP000663499">
    <property type="component" value="Chromosome"/>
</dbReference>
<feature type="binding site" evidence="1">
    <location>
        <position position="103"/>
    </location>
    <ligand>
        <name>Mn(2+)</name>
        <dbReference type="ChEBI" id="CHEBI:29035"/>
        <label>2</label>
    </ligand>
</feature>
<dbReference type="SUPFAM" id="SSF53187">
    <property type="entry name" value="Zn-dependent exopeptidases"/>
    <property type="match status" value="1"/>
</dbReference>
<dbReference type="PIRSF" id="PIRSF005962">
    <property type="entry name" value="Pept_M20D_amidohydro"/>
    <property type="match status" value="1"/>
</dbReference>
<dbReference type="NCBIfam" id="TIGR01891">
    <property type="entry name" value="amidohydrolases"/>
    <property type="match status" value="1"/>
</dbReference>
<dbReference type="SUPFAM" id="SSF55031">
    <property type="entry name" value="Bacterial exopeptidase dimerisation domain"/>
    <property type="match status" value="1"/>
</dbReference>
<comment type="cofactor">
    <cofactor evidence="1">
        <name>Mn(2+)</name>
        <dbReference type="ChEBI" id="CHEBI:29035"/>
    </cofactor>
    <text evidence="1">The Mn(2+) ion enhances activity.</text>
</comment>
<reference evidence="3" key="1">
    <citation type="submission" date="2021-03" db="EMBL/GenBank/DDBJ databases">
        <title>Alkalibacter marinus sp. nov., isolated from tidal flat sediment.</title>
        <authorList>
            <person name="Namirimu T."/>
            <person name="Yang J.-A."/>
            <person name="Yang S.-H."/>
            <person name="Kim Y.-J."/>
            <person name="Kwon K.K."/>
        </authorList>
    </citation>
    <scope>NUCLEOTIDE SEQUENCE</scope>
    <source>
        <strain evidence="3">ES005</strain>
    </source>
</reference>
<feature type="binding site" evidence="1">
    <location>
        <position position="137"/>
    </location>
    <ligand>
        <name>Mn(2+)</name>
        <dbReference type="ChEBI" id="CHEBI:29035"/>
        <label>2</label>
    </ligand>
</feature>
<dbReference type="EMBL" id="CP071444">
    <property type="protein sequence ID" value="QSX08501.1"/>
    <property type="molecule type" value="Genomic_DNA"/>
</dbReference>
<dbReference type="Pfam" id="PF01546">
    <property type="entry name" value="Peptidase_M20"/>
    <property type="match status" value="1"/>
</dbReference>
<dbReference type="Gene3D" id="3.30.70.360">
    <property type="match status" value="1"/>
</dbReference>
<dbReference type="KEGG" id="alka:J0B03_12085"/>
<dbReference type="PANTHER" id="PTHR11014">
    <property type="entry name" value="PEPTIDASE M20 FAMILY MEMBER"/>
    <property type="match status" value="1"/>
</dbReference>
<keyword evidence="1" id="KW-0464">Manganese</keyword>
<dbReference type="Gene3D" id="3.40.630.10">
    <property type="entry name" value="Zn peptidases"/>
    <property type="match status" value="1"/>
</dbReference>